<dbReference type="STRING" id="926569.ANT_03480"/>
<dbReference type="EMBL" id="AP012029">
    <property type="protein sequence ID" value="BAJ62382.1"/>
    <property type="molecule type" value="Genomic_DNA"/>
</dbReference>
<dbReference type="InterPro" id="IPR016155">
    <property type="entry name" value="Mopterin_synth/thiamin_S_b"/>
</dbReference>
<dbReference type="AlphaFoldDB" id="E8N047"/>
<keyword evidence="2" id="KW-1185">Reference proteome</keyword>
<dbReference type="InterPro" id="IPR010038">
    <property type="entry name" value="MoaD_arc-typ"/>
</dbReference>
<dbReference type="HOGENOM" id="CLU_114601_1_2_0"/>
<dbReference type="InterPro" id="IPR052045">
    <property type="entry name" value="Sulfur_Carrier/Prot_Modifier"/>
</dbReference>
<dbReference type="NCBIfam" id="NF041918">
    <property type="entry name" value="SAMP1"/>
    <property type="match status" value="1"/>
</dbReference>
<evidence type="ECO:0000313" key="2">
    <source>
        <dbReference type="Proteomes" id="UP000008922"/>
    </source>
</evidence>
<dbReference type="KEGG" id="atm:ANT_03480"/>
<dbReference type="InterPro" id="IPR054834">
    <property type="entry name" value="SAMP1_3"/>
</dbReference>
<dbReference type="InParanoid" id="E8N047"/>
<reference evidence="1 2" key="1">
    <citation type="submission" date="2010-12" db="EMBL/GenBank/DDBJ databases">
        <title>Whole genome sequence of Anaerolinea thermophila UNI-1.</title>
        <authorList>
            <person name="Narita-Yamada S."/>
            <person name="Kishi E."/>
            <person name="Watanabe Y."/>
            <person name="Takasaki K."/>
            <person name="Ankai A."/>
            <person name="Oguchi A."/>
            <person name="Fukui S."/>
            <person name="Takahashi M."/>
            <person name="Yashiro I."/>
            <person name="Hosoyama A."/>
            <person name="Sekiguchi Y."/>
            <person name="Hanada S."/>
            <person name="Fujita N."/>
        </authorList>
    </citation>
    <scope>NUCLEOTIDE SEQUENCE [LARGE SCALE GENOMIC DNA]</scope>
    <source>
        <strain evidence="2">DSM 14523 / JCM 11388 / NBRC 100420 / UNI-1</strain>
    </source>
</reference>
<dbReference type="CDD" id="cd17505">
    <property type="entry name" value="Ubl_SAMP1_like"/>
    <property type="match status" value="1"/>
</dbReference>
<gene>
    <name evidence="1" type="ordered locus">ANT_03480</name>
</gene>
<dbReference type="eggNOG" id="COG1977">
    <property type="taxonomic scope" value="Bacteria"/>
</dbReference>
<name>E8N047_ANATU</name>
<dbReference type="InterPro" id="IPR003749">
    <property type="entry name" value="ThiS/MoaD-like"/>
</dbReference>
<protein>
    <submittedName>
        <fullName evidence="1">Uncharacterized protein</fullName>
    </submittedName>
</protein>
<dbReference type="Pfam" id="PF02597">
    <property type="entry name" value="ThiS"/>
    <property type="match status" value="1"/>
</dbReference>
<dbReference type="PANTHER" id="PTHR38031">
    <property type="entry name" value="SULFUR CARRIER PROTEIN SLR0821-RELATED"/>
    <property type="match status" value="1"/>
</dbReference>
<dbReference type="PANTHER" id="PTHR38031:SF1">
    <property type="entry name" value="SULFUR CARRIER PROTEIN CYSO"/>
    <property type="match status" value="1"/>
</dbReference>
<proteinExistence type="predicted"/>
<dbReference type="Proteomes" id="UP000008922">
    <property type="component" value="Chromosome"/>
</dbReference>
<dbReference type="NCBIfam" id="TIGR01687">
    <property type="entry name" value="moaD_arch"/>
    <property type="match status" value="1"/>
</dbReference>
<sequence>MVINLYATFRLLAGTKQIHLNLPENSTVRQALEDALRIVPALRPHWMNESGELHAHVHVLVNGQDVATLPEGLETPLQTSAVLDVFPPVAGG</sequence>
<accession>E8N047</accession>
<dbReference type="Gene3D" id="3.10.20.30">
    <property type="match status" value="1"/>
</dbReference>
<organism evidence="1 2">
    <name type="scientific">Anaerolinea thermophila (strain DSM 14523 / JCM 11388 / NBRC 100420 / UNI-1)</name>
    <dbReference type="NCBI Taxonomy" id="926569"/>
    <lineage>
        <taxon>Bacteria</taxon>
        <taxon>Bacillati</taxon>
        <taxon>Chloroflexota</taxon>
        <taxon>Anaerolineae</taxon>
        <taxon>Anaerolineales</taxon>
        <taxon>Anaerolineaceae</taxon>
        <taxon>Anaerolinea</taxon>
    </lineage>
</organism>
<dbReference type="SUPFAM" id="SSF54285">
    <property type="entry name" value="MoaD/ThiS"/>
    <property type="match status" value="1"/>
</dbReference>
<dbReference type="RefSeq" id="WP_013558779.1">
    <property type="nucleotide sequence ID" value="NC_014960.1"/>
</dbReference>
<evidence type="ECO:0000313" key="1">
    <source>
        <dbReference type="EMBL" id="BAJ62382.1"/>
    </source>
</evidence>
<dbReference type="InterPro" id="IPR012675">
    <property type="entry name" value="Beta-grasp_dom_sf"/>
</dbReference>